<dbReference type="PANTHER" id="PTHR21330:SF1">
    <property type="entry name" value="E3 SUMO-PROTEIN LIGASE NSE2"/>
    <property type="match status" value="1"/>
</dbReference>
<evidence type="ECO:0000256" key="10">
    <source>
        <dbReference type="PROSITE-ProRule" id="PRU00452"/>
    </source>
</evidence>
<evidence type="ECO:0000259" key="13">
    <source>
        <dbReference type="PROSITE" id="PS51044"/>
    </source>
</evidence>
<name>A0ABR4AZ09_9LECA</name>
<feature type="region of interest" description="Disordered" evidence="12">
    <location>
        <begin position="1"/>
        <end position="34"/>
    </location>
</feature>
<dbReference type="CDD" id="cd16651">
    <property type="entry name" value="SPL-RING_NSE2"/>
    <property type="match status" value="1"/>
</dbReference>
<keyword evidence="6 10" id="KW-0863">Zinc-finger</keyword>
<evidence type="ECO:0000313" key="15">
    <source>
        <dbReference type="Proteomes" id="UP001590951"/>
    </source>
</evidence>
<keyword evidence="15" id="KW-1185">Reference proteome</keyword>
<feature type="compositionally biased region" description="Polar residues" evidence="12">
    <location>
        <begin position="1"/>
        <end position="13"/>
    </location>
</feature>
<keyword evidence="11" id="KW-0175">Coiled coil</keyword>
<evidence type="ECO:0000256" key="3">
    <source>
        <dbReference type="ARBA" id="ARBA00008212"/>
    </source>
</evidence>
<dbReference type="SUPFAM" id="SSF57850">
    <property type="entry name" value="RING/U-box"/>
    <property type="match status" value="1"/>
</dbReference>
<reference evidence="14 15" key="1">
    <citation type="submission" date="2024-09" db="EMBL/GenBank/DDBJ databases">
        <title>Rethinking Asexuality: The Enigmatic Case of Functional Sexual Genes in Lepraria (Stereocaulaceae).</title>
        <authorList>
            <person name="Doellman M."/>
            <person name="Sun Y."/>
            <person name="Barcenas-Pena A."/>
            <person name="Lumbsch H.T."/>
            <person name="Grewe F."/>
        </authorList>
    </citation>
    <scope>NUCLEOTIDE SEQUENCE [LARGE SCALE GENOMIC DNA]</scope>
    <source>
        <strain evidence="14 15">Grewe 0041</strain>
    </source>
</reference>
<comment type="pathway">
    <text evidence="2">Protein modification; protein sumoylation.</text>
</comment>
<dbReference type="EMBL" id="JBHFEH010000056">
    <property type="protein sequence ID" value="KAL2049864.1"/>
    <property type="molecule type" value="Genomic_DNA"/>
</dbReference>
<feature type="region of interest" description="Disordered" evidence="12">
    <location>
        <begin position="373"/>
        <end position="463"/>
    </location>
</feature>
<evidence type="ECO:0000256" key="4">
    <source>
        <dbReference type="ARBA" id="ARBA00022679"/>
    </source>
</evidence>
<accession>A0ABR4AZ09</accession>
<feature type="compositionally biased region" description="Polar residues" evidence="12">
    <location>
        <begin position="157"/>
        <end position="168"/>
    </location>
</feature>
<evidence type="ECO:0000256" key="7">
    <source>
        <dbReference type="ARBA" id="ARBA00022786"/>
    </source>
</evidence>
<evidence type="ECO:0000256" key="12">
    <source>
        <dbReference type="SAM" id="MobiDB-lite"/>
    </source>
</evidence>
<keyword evidence="8" id="KW-0862">Zinc</keyword>
<dbReference type="Gene3D" id="3.30.40.10">
    <property type="entry name" value="Zinc/RING finger domain, C3HC4 (zinc finger)"/>
    <property type="match status" value="1"/>
</dbReference>
<evidence type="ECO:0000256" key="11">
    <source>
        <dbReference type="SAM" id="Coils"/>
    </source>
</evidence>
<gene>
    <name evidence="14" type="ORF">ABVK25_009848</name>
</gene>
<sequence length="463" mass="50888">MASARSRPSTNVTAERPNRGPTPLPAYQPPQHSLNEAAQRALQNLPRNHKLDALKTRQRAANNHLTQAAADINDRLQEKTAEFERRKKNLEKQGSPQSNKETHLILDEMRQNTDEMTDKLEGSIRKIIDASAEVEAMERALEELQENVSDNGGHLGATQSTIGASQAGRNHRRRGAGSDGEGSEFEDEVTQTMGENDSAMAALKQKIAEQRSAYQAMSMSHRYASHNDYIGFKKIVHDAHYPEDKAPPMPHAATWFASESLDSSHPATRVAAAAGDAIEDDDDLAVASERVSIKCPLTLLPMKEPVTSQKCPHSFDKAAILDMINKSETTVDGIGRRGVKAMKCPVCEVLLTASDLKEDPVLIRKIKRIQAALDAQNDESSDEDNGDRRRPAGNQSEEISSSPAATTTQRPKNERQSQAPGIQSRQVSMVPNTQFQKLVDEGQDGPSNSPVFDLEDDDEDMDD</sequence>
<feature type="coiled-coil region" evidence="11">
    <location>
        <begin position="62"/>
        <end position="147"/>
    </location>
</feature>
<dbReference type="InterPro" id="IPR026846">
    <property type="entry name" value="Nse2(Mms21)"/>
</dbReference>
<comment type="subcellular location">
    <subcellularLocation>
        <location evidence="1">Nucleus</location>
    </subcellularLocation>
</comment>
<feature type="domain" description="SP-RING-type" evidence="13">
    <location>
        <begin position="280"/>
        <end position="371"/>
    </location>
</feature>
<evidence type="ECO:0000256" key="5">
    <source>
        <dbReference type="ARBA" id="ARBA00022723"/>
    </source>
</evidence>
<dbReference type="InterPro" id="IPR004181">
    <property type="entry name" value="Znf_MIZ"/>
</dbReference>
<keyword evidence="9" id="KW-0539">Nucleus</keyword>
<evidence type="ECO:0000256" key="2">
    <source>
        <dbReference type="ARBA" id="ARBA00004718"/>
    </source>
</evidence>
<dbReference type="Pfam" id="PF11789">
    <property type="entry name" value="zf-Nse"/>
    <property type="match status" value="1"/>
</dbReference>
<comment type="similarity">
    <text evidence="3">Belongs to the NSE2 family.</text>
</comment>
<evidence type="ECO:0000256" key="8">
    <source>
        <dbReference type="ARBA" id="ARBA00022833"/>
    </source>
</evidence>
<feature type="compositionally biased region" description="Polar residues" evidence="12">
    <location>
        <begin position="393"/>
        <end position="436"/>
    </location>
</feature>
<comment type="caution">
    <text evidence="14">The sequence shown here is derived from an EMBL/GenBank/DDBJ whole genome shotgun (WGS) entry which is preliminary data.</text>
</comment>
<keyword evidence="7" id="KW-0833">Ubl conjugation pathway</keyword>
<feature type="compositionally biased region" description="Acidic residues" evidence="12">
    <location>
        <begin position="376"/>
        <end position="385"/>
    </location>
</feature>
<evidence type="ECO:0000256" key="1">
    <source>
        <dbReference type="ARBA" id="ARBA00004123"/>
    </source>
</evidence>
<protein>
    <recommendedName>
        <fullName evidence="13">SP-RING-type domain-containing protein</fullName>
    </recommendedName>
</protein>
<proteinExistence type="inferred from homology"/>
<keyword evidence="5" id="KW-0479">Metal-binding</keyword>
<evidence type="ECO:0000256" key="9">
    <source>
        <dbReference type="ARBA" id="ARBA00023242"/>
    </source>
</evidence>
<evidence type="ECO:0000256" key="6">
    <source>
        <dbReference type="ARBA" id="ARBA00022771"/>
    </source>
</evidence>
<organism evidence="14 15">
    <name type="scientific">Lepraria finkii</name>
    <dbReference type="NCBI Taxonomy" id="1340010"/>
    <lineage>
        <taxon>Eukaryota</taxon>
        <taxon>Fungi</taxon>
        <taxon>Dikarya</taxon>
        <taxon>Ascomycota</taxon>
        <taxon>Pezizomycotina</taxon>
        <taxon>Lecanoromycetes</taxon>
        <taxon>OSLEUM clade</taxon>
        <taxon>Lecanoromycetidae</taxon>
        <taxon>Lecanorales</taxon>
        <taxon>Lecanorineae</taxon>
        <taxon>Stereocaulaceae</taxon>
        <taxon>Lepraria</taxon>
    </lineage>
</organism>
<feature type="region of interest" description="Disordered" evidence="12">
    <location>
        <begin position="149"/>
        <end position="189"/>
    </location>
</feature>
<keyword evidence="4" id="KW-0808">Transferase</keyword>
<evidence type="ECO:0000313" key="14">
    <source>
        <dbReference type="EMBL" id="KAL2049864.1"/>
    </source>
</evidence>
<dbReference type="PANTHER" id="PTHR21330">
    <property type="entry name" value="E3 SUMO-PROTEIN LIGASE NSE2"/>
    <property type="match status" value="1"/>
</dbReference>
<dbReference type="PROSITE" id="PS51044">
    <property type="entry name" value="ZF_SP_RING"/>
    <property type="match status" value="1"/>
</dbReference>
<dbReference type="Proteomes" id="UP001590951">
    <property type="component" value="Unassembled WGS sequence"/>
</dbReference>
<dbReference type="InterPro" id="IPR013083">
    <property type="entry name" value="Znf_RING/FYVE/PHD"/>
</dbReference>
<feature type="compositionally biased region" description="Acidic residues" evidence="12">
    <location>
        <begin position="453"/>
        <end position="463"/>
    </location>
</feature>